<evidence type="ECO:0008006" key="4">
    <source>
        <dbReference type="Google" id="ProtNLM"/>
    </source>
</evidence>
<sequence>MNTQPNDGIFRPTPTVTSSNQNQQPFQQQSHQQQYHQPYQPQQQQHSQYQFQTLQHRHQQETAPRTVSQYGSPGHQAQVQGSPLVFSQQIIPPELPPRPALYSAPPPPQIPLYNPSQHQTPGYQPSYAQTSQASSSSASQPHSFQTFPTSAQGTLGQQPPSSALGSIGRIGASLSRLIQAKVQGHLDHIQGSQAPSPSSMPTFHSPQASNTQMTQALYPGSISSQPQSMHKPTTENQYVQPSINSSGTYPTYTLPAHCPSPSPYSTSLSNAGTIHIANPASPWLAPGLASSPYSSPPQPHIQRLGDKPTPAPTQVFTPPSNMTTAVQASYGAIAGATPSLVVPPVVQPQPESMPSGQVDTRLNVPPAQSSVYPALSTPETSISHPTSALLQPIAPALELTGSKTPSPQVGTALAAQAPGVIPPPAAQVQPLLPAIAVPSIPPQLVPIQPPVQGQTQQHLFIPPAQERQVQEHSGPEQGSLASAPQGLPTTPAVSAASSTPAALPQTSSGPTSMPSASRASKLPSLANLAAKIQQKLVLEVPIAVAKATDTSAAHNASYSSQDYVNEDEYNELPMLEGPVVASRDPGAPAAVSRLCFYTVNTSHEKEWHVHPEAPDFLTCSYCYHNHVRNSPFASAFSTIHKKALCSFHFPRMTKCLWPDAVRTGNLSAVTAFMSAFAKIPACKGTAGAVMSDHVNWFAPADDEIPGFVACESCHEGIIMSTSFRGRFIPCLRPQGPNDKWSCDMSLEFMWRTLLWRARQNDWLGFVEGANKRMAMEECKRLPKSASQNKWYCIRGESPQVLRICETCYADNFARSRFEGIFSEVEELPETKYSIVKCDWKINLPLTEHAFACIAAKRSPAEMRAGIVAIASKPRCGTEEGIVGGKWYNFPRQIGNFGICEACYIGFMSSTGAAACLSPKTTVLPSAAYCVFNVFYNRWDEFIDRYNEAIDIGVMSGFEDHARKWVSISTCARQNAVAGRAWYGWPDCPICPDCYETFAADTSLAATLPLQNTYSDEEKACCMYSPRQRERYTEACTLGSADRLLEASRERQAVWLQTIPVLKELKDRLDAELQAAAVQRQISANYLCTDMMGSVSGSNSYVYAGGGYKSWDGVMSDQAWNSAMAMQQRAANPARIQEMVRLENLWAQYD</sequence>
<proteinExistence type="predicted"/>
<name>A0A9P9IIB3_9HYPO</name>
<feature type="region of interest" description="Disordered" evidence="1">
    <location>
        <begin position="1"/>
        <end position="166"/>
    </location>
</feature>
<accession>A0A9P9IIB3</accession>
<feature type="compositionally biased region" description="Low complexity" evidence="1">
    <location>
        <begin position="123"/>
        <end position="146"/>
    </location>
</feature>
<evidence type="ECO:0000313" key="2">
    <source>
        <dbReference type="EMBL" id="KAH7120350.1"/>
    </source>
</evidence>
<keyword evidence="3" id="KW-1185">Reference proteome</keyword>
<feature type="region of interest" description="Disordered" evidence="1">
    <location>
        <begin position="465"/>
        <end position="518"/>
    </location>
</feature>
<evidence type="ECO:0000256" key="1">
    <source>
        <dbReference type="SAM" id="MobiDB-lite"/>
    </source>
</evidence>
<feature type="region of interest" description="Disordered" evidence="1">
    <location>
        <begin position="288"/>
        <end position="318"/>
    </location>
</feature>
<reference evidence="2" key="1">
    <citation type="journal article" date="2021" name="Nat. Commun.">
        <title>Genetic determinants of endophytism in the Arabidopsis root mycobiome.</title>
        <authorList>
            <person name="Mesny F."/>
            <person name="Miyauchi S."/>
            <person name="Thiergart T."/>
            <person name="Pickel B."/>
            <person name="Atanasova L."/>
            <person name="Karlsson M."/>
            <person name="Huettel B."/>
            <person name="Barry K.W."/>
            <person name="Haridas S."/>
            <person name="Chen C."/>
            <person name="Bauer D."/>
            <person name="Andreopoulos W."/>
            <person name="Pangilinan J."/>
            <person name="LaButti K."/>
            <person name="Riley R."/>
            <person name="Lipzen A."/>
            <person name="Clum A."/>
            <person name="Drula E."/>
            <person name="Henrissat B."/>
            <person name="Kohler A."/>
            <person name="Grigoriev I.V."/>
            <person name="Martin F.M."/>
            <person name="Hacquard S."/>
        </authorList>
    </citation>
    <scope>NUCLEOTIDE SEQUENCE</scope>
    <source>
        <strain evidence="2">MPI-CAGE-AT-0021</strain>
    </source>
</reference>
<protein>
    <recommendedName>
        <fullName evidence="4">Integral membrane protein</fullName>
    </recommendedName>
</protein>
<feature type="compositionally biased region" description="Polar residues" evidence="1">
    <location>
        <begin position="61"/>
        <end position="90"/>
    </location>
</feature>
<dbReference type="Proteomes" id="UP000717696">
    <property type="component" value="Unassembled WGS sequence"/>
</dbReference>
<feature type="compositionally biased region" description="Pro residues" evidence="1">
    <location>
        <begin position="93"/>
        <end position="110"/>
    </location>
</feature>
<dbReference type="OrthoDB" id="5324692at2759"/>
<feature type="compositionally biased region" description="Polar residues" evidence="1">
    <location>
        <begin position="147"/>
        <end position="164"/>
    </location>
</feature>
<dbReference type="EMBL" id="JAGMUU010000028">
    <property type="protein sequence ID" value="KAH7120350.1"/>
    <property type="molecule type" value="Genomic_DNA"/>
</dbReference>
<comment type="caution">
    <text evidence="2">The sequence shown here is derived from an EMBL/GenBank/DDBJ whole genome shotgun (WGS) entry which is preliminary data.</text>
</comment>
<gene>
    <name evidence="2" type="ORF">B0J13DRAFT_567840</name>
</gene>
<dbReference type="AlphaFoldDB" id="A0A9P9IIB3"/>
<organism evidence="2 3">
    <name type="scientific">Dactylonectria estremocensis</name>
    <dbReference type="NCBI Taxonomy" id="1079267"/>
    <lineage>
        <taxon>Eukaryota</taxon>
        <taxon>Fungi</taxon>
        <taxon>Dikarya</taxon>
        <taxon>Ascomycota</taxon>
        <taxon>Pezizomycotina</taxon>
        <taxon>Sordariomycetes</taxon>
        <taxon>Hypocreomycetidae</taxon>
        <taxon>Hypocreales</taxon>
        <taxon>Nectriaceae</taxon>
        <taxon>Dactylonectria</taxon>
    </lineage>
</organism>
<feature type="compositionally biased region" description="Polar residues" evidence="1">
    <location>
        <begin position="509"/>
        <end position="518"/>
    </location>
</feature>
<feature type="compositionally biased region" description="Low complexity" evidence="1">
    <location>
        <begin position="19"/>
        <end position="52"/>
    </location>
</feature>
<evidence type="ECO:0000313" key="3">
    <source>
        <dbReference type="Proteomes" id="UP000717696"/>
    </source>
</evidence>
<feature type="compositionally biased region" description="Low complexity" evidence="1">
    <location>
        <begin position="488"/>
        <end position="508"/>
    </location>
</feature>